<sequence length="195" mass="19900">MRRKIVLATAAGVLTLGGLAVAVPALADDETPTPSAASAEERIRDALSGLVDDGSLTQEQADEVATTLDDAGVAWGGHHGWGGDRGGAWGGLSVAAETLGLTEDELLTALEADGATLASVAEDQGVAVSDLVAALVGEARERITAGVEEGHIPQERADEVLADLEARVTEAVESADVDGAPWNGRWGPWGDRDGD</sequence>
<evidence type="ECO:0000256" key="2">
    <source>
        <dbReference type="SAM" id="SignalP"/>
    </source>
</evidence>
<feature type="chain" id="PRO_5010381559" evidence="2">
    <location>
        <begin position="28"/>
        <end position="195"/>
    </location>
</feature>
<dbReference type="OrthoDB" id="5194848at2"/>
<evidence type="ECO:0000256" key="1">
    <source>
        <dbReference type="SAM" id="MobiDB-lite"/>
    </source>
</evidence>
<reference evidence="4" key="1">
    <citation type="submission" date="2016-10" db="EMBL/GenBank/DDBJ databases">
        <authorList>
            <person name="Varghese N."/>
            <person name="Submissions S."/>
        </authorList>
    </citation>
    <scope>NUCLEOTIDE SEQUENCE [LARGE SCALE GENOMIC DNA]</scope>
    <source>
        <strain evidence="4">DSM 43161</strain>
    </source>
</reference>
<keyword evidence="2" id="KW-0732">Signal</keyword>
<accession>A0A1I5CV86</accession>
<evidence type="ECO:0000313" key="3">
    <source>
        <dbReference type="EMBL" id="SFN90869.1"/>
    </source>
</evidence>
<dbReference type="AlphaFoldDB" id="A0A1I5CV86"/>
<dbReference type="RefSeq" id="WP_075011954.1">
    <property type="nucleotide sequence ID" value="NZ_FOWE01000001.1"/>
</dbReference>
<feature type="region of interest" description="Disordered" evidence="1">
    <location>
        <begin position="172"/>
        <end position="195"/>
    </location>
</feature>
<organism evidence="3 4">
    <name type="scientific">Geodermatophilus obscurus</name>
    <dbReference type="NCBI Taxonomy" id="1861"/>
    <lineage>
        <taxon>Bacteria</taxon>
        <taxon>Bacillati</taxon>
        <taxon>Actinomycetota</taxon>
        <taxon>Actinomycetes</taxon>
        <taxon>Geodermatophilales</taxon>
        <taxon>Geodermatophilaceae</taxon>
        <taxon>Geodermatophilus</taxon>
    </lineage>
</organism>
<feature type="signal peptide" evidence="2">
    <location>
        <begin position="1"/>
        <end position="27"/>
    </location>
</feature>
<evidence type="ECO:0000313" key="4">
    <source>
        <dbReference type="Proteomes" id="UP000183642"/>
    </source>
</evidence>
<keyword evidence="4" id="KW-1185">Reference proteome</keyword>
<gene>
    <name evidence="3" type="ORF">SAMN05660359_00574</name>
</gene>
<dbReference type="EMBL" id="FOWE01000001">
    <property type="protein sequence ID" value="SFN90869.1"/>
    <property type="molecule type" value="Genomic_DNA"/>
</dbReference>
<name>A0A1I5CV86_9ACTN</name>
<proteinExistence type="predicted"/>
<dbReference type="Proteomes" id="UP000183642">
    <property type="component" value="Unassembled WGS sequence"/>
</dbReference>
<protein>
    <submittedName>
        <fullName evidence="3">Uncharacterized protein</fullName>
    </submittedName>
</protein>